<feature type="domain" description="C3H1-type" evidence="7">
    <location>
        <begin position="229"/>
        <end position="256"/>
    </location>
</feature>
<dbReference type="Gene3D" id="4.10.1000.10">
    <property type="entry name" value="Zinc finger, CCCH-type"/>
    <property type="match status" value="3"/>
</dbReference>
<feature type="region of interest" description="Disordered" evidence="6">
    <location>
        <begin position="38"/>
        <end position="74"/>
    </location>
</feature>
<accession>A0AAP0MF38</accession>
<keyword evidence="9" id="KW-1185">Reference proteome</keyword>
<evidence type="ECO:0000256" key="5">
    <source>
        <dbReference type="PROSITE-ProRule" id="PRU00723"/>
    </source>
</evidence>
<dbReference type="FunFam" id="4.10.1000.10:FF:000003">
    <property type="entry name" value="Zinc finger CCCH domain-containing protein"/>
    <property type="match status" value="2"/>
</dbReference>
<evidence type="ECO:0000313" key="8">
    <source>
        <dbReference type="EMBL" id="KAK9208340.1"/>
    </source>
</evidence>
<dbReference type="Pfam" id="PF00815">
    <property type="entry name" value="Histidinol_dh"/>
    <property type="match status" value="1"/>
</dbReference>
<dbReference type="PANTHER" id="PTHR21256">
    <property type="entry name" value="HISTIDINOL DEHYDROGENASE HDH"/>
    <property type="match status" value="1"/>
</dbReference>
<dbReference type="GO" id="GO:0006355">
    <property type="term" value="P:regulation of DNA-templated transcription"/>
    <property type="evidence" value="ECO:0007669"/>
    <property type="project" value="UniProtKB-ARBA"/>
</dbReference>
<keyword evidence="1 5" id="KW-0479">Metal-binding</keyword>
<feature type="zinc finger region" description="C3H1-type" evidence="5">
    <location>
        <begin position="152"/>
        <end position="180"/>
    </location>
</feature>
<dbReference type="GO" id="GO:0008270">
    <property type="term" value="F:zinc ion binding"/>
    <property type="evidence" value="ECO:0007669"/>
    <property type="project" value="UniProtKB-KW"/>
</dbReference>
<evidence type="ECO:0000256" key="2">
    <source>
        <dbReference type="ARBA" id="ARBA00022771"/>
    </source>
</evidence>
<evidence type="ECO:0000259" key="7">
    <source>
        <dbReference type="PROSITE" id="PS50103"/>
    </source>
</evidence>
<evidence type="ECO:0000256" key="1">
    <source>
        <dbReference type="ARBA" id="ARBA00022723"/>
    </source>
</evidence>
<feature type="domain" description="C3H1-type" evidence="7">
    <location>
        <begin position="152"/>
        <end position="180"/>
    </location>
</feature>
<dbReference type="FunFam" id="4.10.1000.10:FF:000037">
    <property type="entry name" value="Zinc finger CCCH domain-containing protein 39"/>
    <property type="match status" value="1"/>
</dbReference>
<dbReference type="GO" id="GO:0051287">
    <property type="term" value="F:NAD binding"/>
    <property type="evidence" value="ECO:0007669"/>
    <property type="project" value="InterPro"/>
</dbReference>
<dbReference type="SMART" id="SM00356">
    <property type="entry name" value="ZnF_C3H1"/>
    <property type="match status" value="3"/>
</dbReference>
<dbReference type="PROSITE" id="PS50103">
    <property type="entry name" value="ZF_C3H1"/>
    <property type="match status" value="3"/>
</dbReference>
<evidence type="ECO:0000256" key="4">
    <source>
        <dbReference type="ARBA" id="ARBA00023002"/>
    </source>
</evidence>
<evidence type="ECO:0000256" key="6">
    <source>
        <dbReference type="SAM" id="MobiDB-lite"/>
    </source>
</evidence>
<name>A0AAP0MF38_9ROSI</name>
<dbReference type="InterPro" id="IPR036855">
    <property type="entry name" value="Znf_CCCH_sf"/>
</dbReference>
<dbReference type="InterPro" id="IPR012131">
    <property type="entry name" value="Hstdl_DH"/>
</dbReference>
<comment type="caution">
    <text evidence="8">The sequence shown here is derived from an EMBL/GenBank/DDBJ whole genome shotgun (WGS) entry which is preliminary data.</text>
</comment>
<dbReference type="AlphaFoldDB" id="A0AAP0MF38"/>
<reference evidence="8 9" key="1">
    <citation type="submission" date="2024-05" db="EMBL/GenBank/DDBJ databases">
        <title>Haplotype-resolved chromosome-level genome assembly of Huyou (Citrus changshanensis).</title>
        <authorList>
            <person name="Miao C."/>
            <person name="Chen W."/>
            <person name="Wu Y."/>
            <person name="Wang L."/>
            <person name="Zhao S."/>
            <person name="Grierson D."/>
            <person name="Xu C."/>
            <person name="Chen K."/>
        </authorList>
    </citation>
    <scope>NUCLEOTIDE SEQUENCE [LARGE SCALE GENOMIC DNA]</scope>
    <source>
        <strain evidence="8">01-14</strain>
        <tissue evidence="8">Leaf</tissue>
    </source>
</reference>
<feature type="domain" description="C3H1-type" evidence="7">
    <location>
        <begin position="90"/>
        <end position="117"/>
    </location>
</feature>
<evidence type="ECO:0000313" key="9">
    <source>
        <dbReference type="Proteomes" id="UP001428341"/>
    </source>
</evidence>
<proteinExistence type="predicted"/>
<sequence>MSFPNSSSPFLAQELQSYSAGSDAIGVWPQFSMSDEQQYDRLSQYDQQPPFKRPRNYEDNESNSATYPPMNPRMNPSMNLPINKGITNIFFKTRLCAKFKHGACRNGENCNFAHGMEDLRQPPPNWQELVGGGRAEEDRSSGGNWDDDQKIIHKMKLCKKFYNGEECPYGDRCNFLHEDPAKFRDDSGRYRESSAISIGTTGPPVVTGSCSNQAEGNRPVGSNCVKPVYWKTKLCIKWTQGQCPFGEKCHFAHGQSELQVIGGRTEGEAGNPSFISVKPQLVPANDSSPTAVLPTLNKEGQGKQCLFKWKGPKKINRIYADWLDDMPLAHNLPSQVHPIVTDVRNRGDASVKYCSGRSDKVKLRKIVENVSKPPPAPEPAQIVGCKTVVLGTPSSQDGILAWQHMKDCIAPRRPVSLMSQGWRSSEVLVIADRYASPLHVAADLLSQAITFSNLYAPEHLIVSAKDTEKWESIIENAGSMLLGEWTPENVGDYTSGTNHVLPTYG</sequence>
<dbReference type="Pfam" id="PF00642">
    <property type="entry name" value="zf-CCCH"/>
    <property type="match status" value="2"/>
</dbReference>
<keyword evidence="4" id="KW-0560">Oxidoreductase</keyword>
<dbReference type="GO" id="GO:0009570">
    <property type="term" value="C:chloroplast stroma"/>
    <property type="evidence" value="ECO:0007669"/>
    <property type="project" value="TreeGrafter"/>
</dbReference>
<organism evidence="8 9">
    <name type="scientific">Citrus x changshan-huyou</name>
    <dbReference type="NCBI Taxonomy" id="2935761"/>
    <lineage>
        <taxon>Eukaryota</taxon>
        <taxon>Viridiplantae</taxon>
        <taxon>Streptophyta</taxon>
        <taxon>Embryophyta</taxon>
        <taxon>Tracheophyta</taxon>
        <taxon>Spermatophyta</taxon>
        <taxon>Magnoliopsida</taxon>
        <taxon>eudicotyledons</taxon>
        <taxon>Gunneridae</taxon>
        <taxon>Pentapetalae</taxon>
        <taxon>rosids</taxon>
        <taxon>malvids</taxon>
        <taxon>Sapindales</taxon>
        <taxon>Rutaceae</taxon>
        <taxon>Aurantioideae</taxon>
        <taxon>Citrus</taxon>
    </lineage>
</organism>
<keyword evidence="2 5" id="KW-0863">Zinc-finger</keyword>
<protein>
    <recommendedName>
        <fullName evidence="7">C3H1-type domain-containing protein</fullName>
    </recommendedName>
</protein>
<dbReference type="GO" id="GO:0005829">
    <property type="term" value="C:cytosol"/>
    <property type="evidence" value="ECO:0007669"/>
    <property type="project" value="TreeGrafter"/>
</dbReference>
<dbReference type="SUPFAM" id="SSF90229">
    <property type="entry name" value="CCCH zinc finger"/>
    <property type="match status" value="3"/>
</dbReference>
<dbReference type="GO" id="GO:0004399">
    <property type="term" value="F:histidinol dehydrogenase activity"/>
    <property type="evidence" value="ECO:0007669"/>
    <property type="project" value="TreeGrafter"/>
</dbReference>
<dbReference type="InterPro" id="IPR041367">
    <property type="entry name" value="Znf-CCCH_4"/>
</dbReference>
<feature type="zinc finger region" description="C3H1-type" evidence="5">
    <location>
        <begin position="229"/>
        <end position="256"/>
    </location>
</feature>
<gene>
    <name evidence="8" type="ORF">WN944_000694</name>
</gene>
<dbReference type="PANTHER" id="PTHR21256:SF2">
    <property type="entry name" value="HISTIDINE BIOSYNTHESIS TRIFUNCTIONAL PROTEIN"/>
    <property type="match status" value="1"/>
</dbReference>
<dbReference type="GO" id="GO:0000105">
    <property type="term" value="P:L-histidine biosynthetic process"/>
    <property type="evidence" value="ECO:0007669"/>
    <property type="project" value="TreeGrafter"/>
</dbReference>
<evidence type="ECO:0000256" key="3">
    <source>
        <dbReference type="ARBA" id="ARBA00022833"/>
    </source>
</evidence>
<dbReference type="Pfam" id="PF18044">
    <property type="entry name" value="zf-CCCH_4"/>
    <property type="match status" value="1"/>
</dbReference>
<dbReference type="Gene3D" id="3.40.50.1980">
    <property type="entry name" value="Nitrogenase molybdenum iron protein domain"/>
    <property type="match status" value="1"/>
</dbReference>
<dbReference type="InterPro" id="IPR000571">
    <property type="entry name" value="Znf_CCCH"/>
</dbReference>
<keyword evidence="3 5" id="KW-0862">Zinc</keyword>
<feature type="zinc finger region" description="C3H1-type" evidence="5">
    <location>
        <begin position="90"/>
        <end position="117"/>
    </location>
</feature>
<dbReference type="Proteomes" id="UP001428341">
    <property type="component" value="Unassembled WGS sequence"/>
</dbReference>
<feature type="compositionally biased region" description="Polar residues" evidence="6">
    <location>
        <begin position="38"/>
        <end position="47"/>
    </location>
</feature>
<dbReference type="EMBL" id="JBCGBO010000004">
    <property type="protein sequence ID" value="KAK9208340.1"/>
    <property type="molecule type" value="Genomic_DNA"/>
</dbReference>